<comment type="similarity">
    <text evidence="11 12">Belongs to the TonB-dependent receptor family.</text>
</comment>
<dbReference type="PANTHER" id="PTHR32552:SF81">
    <property type="entry name" value="TONB-DEPENDENT OUTER MEMBRANE RECEPTOR"/>
    <property type="match status" value="1"/>
</dbReference>
<dbReference type="GO" id="GO:0006826">
    <property type="term" value="P:iron ion transport"/>
    <property type="evidence" value="ECO:0007669"/>
    <property type="project" value="UniProtKB-KW"/>
</dbReference>
<keyword evidence="10 11" id="KW-0998">Cell outer membrane</keyword>
<dbReference type="PROSITE" id="PS51257">
    <property type="entry name" value="PROKAR_LIPOPROTEIN"/>
    <property type="match status" value="1"/>
</dbReference>
<keyword evidence="8 12" id="KW-0798">TonB box</keyword>
<evidence type="ECO:0000256" key="13">
    <source>
        <dbReference type="SAM" id="SignalP"/>
    </source>
</evidence>
<dbReference type="PATRIC" id="fig|1219045.3.peg.869"/>
<evidence type="ECO:0000259" key="14">
    <source>
        <dbReference type="Pfam" id="PF00593"/>
    </source>
</evidence>
<keyword evidence="9 11" id="KW-0472">Membrane</keyword>
<dbReference type="SUPFAM" id="SSF56935">
    <property type="entry name" value="Porins"/>
    <property type="match status" value="1"/>
</dbReference>
<dbReference type="Pfam" id="PF00593">
    <property type="entry name" value="TonB_dep_Rec_b-barrel"/>
    <property type="match status" value="1"/>
</dbReference>
<dbReference type="eggNOG" id="COG4773">
    <property type="taxonomic scope" value="Bacteria"/>
</dbReference>
<dbReference type="InterPro" id="IPR000531">
    <property type="entry name" value="Beta-barrel_TonB"/>
</dbReference>
<evidence type="ECO:0000256" key="4">
    <source>
        <dbReference type="ARBA" id="ARBA00022496"/>
    </source>
</evidence>
<keyword evidence="13" id="KW-0732">Signal</keyword>
<evidence type="ECO:0000256" key="3">
    <source>
        <dbReference type="ARBA" id="ARBA00022452"/>
    </source>
</evidence>
<keyword evidence="7" id="KW-0406">Ion transport</keyword>
<dbReference type="InterPro" id="IPR012910">
    <property type="entry name" value="Plug_dom"/>
</dbReference>
<evidence type="ECO:0000256" key="5">
    <source>
        <dbReference type="ARBA" id="ARBA00022692"/>
    </source>
</evidence>
<gene>
    <name evidence="16" type="ORF">BV98_000856</name>
</gene>
<evidence type="ECO:0000256" key="2">
    <source>
        <dbReference type="ARBA" id="ARBA00022448"/>
    </source>
</evidence>
<evidence type="ECO:0000313" key="16">
    <source>
        <dbReference type="EMBL" id="KFG91363.1"/>
    </source>
</evidence>
<evidence type="ECO:0000256" key="11">
    <source>
        <dbReference type="PROSITE-ProRule" id="PRU01360"/>
    </source>
</evidence>
<accession>A0A086PD95</accession>
<name>A0A086PD95_SPHHM</name>
<keyword evidence="3 11" id="KW-1134">Transmembrane beta strand</keyword>
<dbReference type="PROSITE" id="PS52016">
    <property type="entry name" value="TONB_DEPENDENT_REC_3"/>
    <property type="match status" value="1"/>
</dbReference>
<feature type="chain" id="PRO_5001813178" evidence="13">
    <location>
        <begin position="27"/>
        <end position="772"/>
    </location>
</feature>
<feature type="domain" description="TonB-dependent receptor plug" evidence="15">
    <location>
        <begin position="59"/>
        <end position="169"/>
    </location>
</feature>
<keyword evidence="6" id="KW-0408">Iron</keyword>
<keyword evidence="16" id="KW-0675">Receptor</keyword>
<evidence type="ECO:0000256" key="7">
    <source>
        <dbReference type="ARBA" id="ARBA00023065"/>
    </source>
</evidence>
<organism evidence="16 17">
    <name type="scientific">Sphingobium herbicidovorans (strain ATCC 700291 / DSM 11019 / CCUG 56400 / KCTC 2939 / LMG 18315 / NBRC 16415 / MH)</name>
    <name type="common">Sphingomonas herbicidovorans</name>
    <dbReference type="NCBI Taxonomy" id="1219045"/>
    <lineage>
        <taxon>Bacteria</taxon>
        <taxon>Pseudomonadati</taxon>
        <taxon>Pseudomonadota</taxon>
        <taxon>Alphaproteobacteria</taxon>
        <taxon>Sphingomonadales</taxon>
        <taxon>Sphingomonadaceae</taxon>
        <taxon>Sphingobium</taxon>
    </lineage>
</organism>
<evidence type="ECO:0000256" key="6">
    <source>
        <dbReference type="ARBA" id="ARBA00023004"/>
    </source>
</evidence>
<evidence type="ECO:0000256" key="12">
    <source>
        <dbReference type="RuleBase" id="RU003357"/>
    </source>
</evidence>
<dbReference type="PANTHER" id="PTHR32552">
    <property type="entry name" value="FERRICHROME IRON RECEPTOR-RELATED"/>
    <property type="match status" value="1"/>
</dbReference>
<reference evidence="16" key="1">
    <citation type="submission" date="2014-08" db="EMBL/GenBank/DDBJ databases">
        <title>Draft genome sequences of Sphingobium herbicidovorans.</title>
        <authorList>
            <person name="Gan H.M."/>
            <person name="Gan H.Y."/>
            <person name="Savka M.A."/>
        </authorList>
    </citation>
    <scope>NUCLEOTIDE SEQUENCE [LARGE SCALE GENOMIC DNA]</scope>
    <source>
        <strain evidence="16">NBRC 16415</strain>
    </source>
</reference>
<comment type="subcellular location">
    <subcellularLocation>
        <location evidence="1 11">Cell outer membrane</location>
        <topology evidence="1 11">Multi-pass membrane protein</topology>
    </subcellularLocation>
</comment>
<feature type="domain" description="TonB-dependent receptor-like beta-barrel" evidence="14">
    <location>
        <begin position="280"/>
        <end position="736"/>
    </location>
</feature>
<evidence type="ECO:0000259" key="15">
    <source>
        <dbReference type="Pfam" id="PF07715"/>
    </source>
</evidence>
<evidence type="ECO:0000256" key="10">
    <source>
        <dbReference type="ARBA" id="ARBA00023237"/>
    </source>
</evidence>
<comment type="caution">
    <text evidence="16">The sequence shown here is derived from an EMBL/GenBank/DDBJ whole genome shotgun (WGS) entry which is preliminary data.</text>
</comment>
<dbReference type="InterPro" id="IPR036942">
    <property type="entry name" value="Beta-barrel_TonB_sf"/>
</dbReference>
<dbReference type="AlphaFoldDB" id="A0A086PD95"/>
<feature type="signal peptide" evidence="13">
    <location>
        <begin position="1"/>
        <end position="26"/>
    </location>
</feature>
<evidence type="ECO:0000256" key="9">
    <source>
        <dbReference type="ARBA" id="ARBA00023136"/>
    </source>
</evidence>
<keyword evidence="2 11" id="KW-0813">Transport</keyword>
<keyword evidence="4" id="KW-0410">Iron transport</keyword>
<keyword evidence="5 11" id="KW-0812">Transmembrane</keyword>
<evidence type="ECO:0000313" key="17">
    <source>
        <dbReference type="Proteomes" id="UP000024284"/>
    </source>
</evidence>
<proteinExistence type="inferred from homology"/>
<dbReference type="STRING" id="76947.GCA_002080435_01933"/>
<dbReference type="Pfam" id="PF07715">
    <property type="entry name" value="Plug"/>
    <property type="match status" value="1"/>
</dbReference>
<dbReference type="EMBL" id="JFZA02000004">
    <property type="protein sequence ID" value="KFG91363.1"/>
    <property type="molecule type" value="Genomic_DNA"/>
</dbReference>
<sequence>MASKMPHVQAFAAVVSLMALSAACQAQTASQGGTAQPDDPENGAVGEIVVTAQRRGESIQKVPISISAFTQATLDRQGVRDIQDIVRLTPGLNFSRGGQQGLTNISIRGIRSNGGASTTGIYLDDVPLQVRRAGYSGGSPFPLTFDLERVEVLRGPQGTLFGAGSQGGTIRFITPAPSLTDFSAYGRAEITQTKYGGVGYEIGAAAGGPLVEDKVGIRASAWYRKTAGWIDRVDPRTGAVQDTDVNTGNAFVGRLAIALAPTEGILITPSIYFQREHSDDVNSYWGYLSSPKQGRYISGNELASPNTDKFYIPSLNISAELGEKVSLVSVTSYLHRDQNAIADYTAQGSAIILGTPIPIPGNKGPNLFDNSQRSFTQEVRLQSTDPSQKLRWVAGAFYQNTRQNASQFAYDPFIASLFGSPAGDLVFFQDPFRTKDTQIAGFAQADLDVLPGLTTTVGLRVSNTKFSFETTTGGPFAGPTFNDSGRQSETPVTPKFGLEYRFDPDSSVYASVSKGYRVGGSNARQLAVCGPQLASLGLAGINPTRYDSDTVWSYEIGSKNRLFDRKLQVNGSLFYVNWNNIQQFVTLASCGGGFLANLGRAVSKGFDLEVSASPAPGLNLGLAAGYTHGEFKDTVFAAGPVPGQSAVSRGDRIQGSPWRISANAEYRHQVSDSAEVYGRVDYQFASQEPANVAQTNPTNGLNFIPQYFGAAESHFVALRAGVKLSRFDVSLFIDNLTNTTAILDGQNQNNTFLTRFSGFRPRTIGLTSTLRY</sequence>
<dbReference type="Gene3D" id="2.40.170.20">
    <property type="entry name" value="TonB-dependent receptor, beta-barrel domain"/>
    <property type="match status" value="1"/>
</dbReference>
<keyword evidence="17" id="KW-1185">Reference proteome</keyword>
<dbReference type="GO" id="GO:0009279">
    <property type="term" value="C:cell outer membrane"/>
    <property type="evidence" value="ECO:0007669"/>
    <property type="project" value="UniProtKB-SubCell"/>
</dbReference>
<evidence type="ECO:0000256" key="1">
    <source>
        <dbReference type="ARBA" id="ARBA00004571"/>
    </source>
</evidence>
<dbReference type="Proteomes" id="UP000024284">
    <property type="component" value="Unassembled WGS sequence"/>
</dbReference>
<dbReference type="InterPro" id="IPR039426">
    <property type="entry name" value="TonB-dep_rcpt-like"/>
</dbReference>
<evidence type="ECO:0000256" key="8">
    <source>
        <dbReference type="ARBA" id="ARBA00023077"/>
    </source>
</evidence>
<protein>
    <submittedName>
        <fullName evidence="16">TonB-dependent receptor</fullName>
    </submittedName>
</protein>